<protein>
    <recommendedName>
        <fullName evidence="3">DUF2971 domain-containing protein</fullName>
    </recommendedName>
</protein>
<evidence type="ECO:0008006" key="3">
    <source>
        <dbReference type="Google" id="ProtNLM"/>
    </source>
</evidence>
<dbReference type="HOGENOM" id="CLU_061528_1_0_9"/>
<evidence type="ECO:0000313" key="2">
    <source>
        <dbReference type="Proteomes" id="UP000005384"/>
    </source>
</evidence>
<accession>G5IKT0</accession>
<dbReference type="Proteomes" id="UP000005384">
    <property type="component" value="Unassembled WGS sequence"/>
</dbReference>
<comment type="caution">
    <text evidence="1">The sequence shown here is derived from an EMBL/GenBank/DDBJ whole genome shotgun (WGS) entry which is preliminary data.</text>
</comment>
<dbReference type="OrthoDB" id="3034312at2"/>
<sequence length="275" mass="32029">MVYHYCNLDTFLKIIQNKSLRLSDIGKSNDYTELTYMENMIRKEFEKKIKMIIPEDEERNKVLSLEEYTRDVMLSCINLYAVCFSEEKDLLSQWRGYANGGMGIAIGFSKEMMQLVNEEEYGLVFRKVCYAENEQREFASKEAQIIIDTMQRKNLFASFAEVYENDIAKIGCMKQSGFSEEKEWRLCIGMCPEGRIGCEGKFKDFILSEIKTQCIREQLITYFDLSFEKICNDFVKEIIIGPSAKVTEKDIAISLMINGFDPNKIHVIKSQVSYR</sequence>
<organism evidence="1 2">
    <name type="scientific">Hungatella hathewayi WAL-18680</name>
    <dbReference type="NCBI Taxonomy" id="742737"/>
    <lineage>
        <taxon>Bacteria</taxon>
        <taxon>Bacillati</taxon>
        <taxon>Bacillota</taxon>
        <taxon>Clostridia</taxon>
        <taxon>Lachnospirales</taxon>
        <taxon>Lachnospiraceae</taxon>
        <taxon>Hungatella</taxon>
    </lineage>
</organism>
<dbReference type="EMBL" id="ADLN01000115">
    <property type="protein sequence ID" value="EHI57866.1"/>
    <property type="molecule type" value="Genomic_DNA"/>
</dbReference>
<dbReference type="AlphaFoldDB" id="G5IKT0"/>
<keyword evidence="2" id="KW-1185">Reference proteome</keyword>
<name>G5IKT0_9FIRM</name>
<gene>
    <name evidence="1" type="ORF">HMPREF9473_04108</name>
</gene>
<dbReference type="InterPro" id="IPR021352">
    <property type="entry name" value="DUF2971"/>
</dbReference>
<evidence type="ECO:0000313" key="1">
    <source>
        <dbReference type="EMBL" id="EHI57866.1"/>
    </source>
</evidence>
<dbReference type="RefSeq" id="WP_006782099.1">
    <property type="nucleotide sequence ID" value="NZ_CP040506.1"/>
</dbReference>
<dbReference type="Pfam" id="PF11185">
    <property type="entry name" value="DUF2971"/>
    <property type="match status" value="1"/>
</dbReference>
<reference evidence="1 2" key="1">
    <citation type="submission" date="2011-08" db="EMBL/GenBank/DDBJ databases">
        <title>The Genome Sequence of Clostridium hathewayi WAL-18680.</title>
        <authorList>
            <consortium name="The Broad Institute Genome Sequencing Platform"/>
            <person name="Earl A."/>
            <person name="Ward D."/>
            <person name="Feldgarden M."/>
            <person name="Gevers D."/>
            <person name="Finegold S.M."/>
            <person name="Summanen P.H."/>
            <person name="Molitoris D.R."/>
            <person name="Song M."/>
            <person name="Daigneault M."/>
            <person name="Allen-Vercoe E."/>
            <person name="Young S.K."/>
            <person name="Zeng Q."/>
            <person name="Gargeya S."/>
            <person name="Fitzgerald M."/>
            <person name="Haas B."/>
            <person name="Abouelleil A."/>
            <person name="Alvarado L."/>
            <person name="Arachchi H.M."/>
            <person name="Berlin A."/>
            <person name="Brown A."/>
            <person name="Chapman S.B."/>
            <person name="Chen Z."/>
            <person name="Dunbar C."/>
            <person name="Freedman E."/>
            <person name="Gearin G."/>
            <person name="Gellesch M."/>
            <person name="Goldberg J."/>
            <person name="Griggs A."/>
            <person name="Gujja S."/>
            <person name="Heiman D."/>
            <person name="Howarth C."/>
            <person name="Larson L."/>
            <person name="Lui A."/>
            <person name="MacDonald P.J.P."/>
            <person name="Montmayeur A."/>
            <person name="Murphy C."/>
            <person name="Neiman D."/>
            <person name="Pearson M."/>
            <person name="Priest M."/>
            <person name="Roberts A."/>
            <person name="Saif S."/>
            <person name="Shea T."/>
            <person name="Shenoy N."/>
            <person name="Sisk P."/>
            <person name="Stolte C."/>
            <person name="Sykes S."/>
            <person name="Wortman J."/>
            <person name="Nusbaum C."/>
            <person name="Birren B."/>
        </authorList>
    </citation>
    <scope>NUCLEOTIDE SEQUENCE [LARGE SCALE GENOMIC DNA]</scope>
    <source>
        <strain evidence="1 2">WAL-18680</strain>
    </source>
</reference>
<proteinExistence type="predicted"/>
<dbReference type="PATRIC" id="fig|742737.3.peg.4092"/>